<evidence type="ECO:0000313" key="2">
    <source>
        <dbReference type="Proteomes" id="UP000001283"/>
    </source>
</evidence>
<gene>
    <name evidence="1" type="ORF">BMWSH_2219</name>
</gene>
<organism evidence="1 2">
    <name type="scientific">Priestia megaterium (strain WSH-002)</name>
    <name type="common">Bacillus megaterium</name>
    <dbReference type="NCBI Taxonomy" id="1006007"/>
    <lineage>
        <taxon>Bacteria</taxon>
        <taxon>Bacillati</taxon>
        <taxon>Bacillota</taxon>
        <taxon>Bacilli</taxon>
        <taxon>Bacillales</taxon>
        <taxon>Bacillaceae</taxon>
        <taxon>Priestia</taxon>
    </lineage>
</organism>
<name>A0A8D3WYN2_PRIMW</name>
<dbReference type="Proteomes" id="UP000001283">
    <property type="component" value="Chromosome"/>
</dbReference>
<accession>A0A8D3WYN2</accession>
<reference evidence="1 2" key="1">
    <citation type="journal article" date="2011" name="J. Bacteriol.">
        <title>Complete genome sequence of the industrial strain Bacillus megaterium WSH-002.</title>
        <authorList>
            <person name="Liu L."/>
            <person name="Li Y."/>
            <person name="Zhang J."/>
            <person name="Zou W."/>
            <person name="Zhou Z."/>
            <person name="Liu J."/>
            <person name="Li X."/>
            <person name="Wang L."/>
            <person name="Chen J."/>
        </authorList>
    </citation>
    <scope>NUCLEOTIDE SEQUENCE [LARGE SCALE GENOMIC DNA]</scope>
    <source>
        <strain evidence="1 2">WSH-002</strain>
    </source>
</reference>
<protein>
    <submittedName>
        <fullName evidence="1">Uncharacterized protein</fullName>
    </submittedName>
</protein>
<dbReference type="AlphaFoldDB" id="A0A8D3WYN2"/>
<dbReference type="KEGG" id="bmh:BMWSH_2219"/>
<dbReference type="EMBL" id="CP003017">
    <property type="protein sequence ID" value="AEN89101.1"/>
    <property type="molecule type" value="Genomic_DNA"/>
</dbReference>
<sequence length="43" mass="5106">MSKNAHLFLSEEINPLFFVRKFTIISYVFVLENITFDVNKKIV</sequence>
<evidence type="ECO:0000313" key="1">
    <source>
        <dbReference type="EMBL" id="AEN89101.1"/>
    </source>
</evidence>
<proteinExistence type="predicted"/>